<dbReference type="Proteomes" id="UP001303324">
    <property type="component" value="Chromosome"/>
</dbReference>
<accession>A0ABY9VDN7</accession>
<evidence type="ECO:0000313" key="2">
    <source>
        <dbReference type="Proteomes" id="UP001303324"/>
    </source>
</evidence>
<organism evidence="1 2">
    <name type="scientific">Mesobacillus jeotgali</name>
    <dbReference type="NCBI Taxonomy" id="129985"/>
    <lineage>
        <taxon>Bacteria</taxon>
        <taxon>Bacillati</taxon>
        <taxon>Bacillota</taxon>
        <taxon>Bacilli</taxon>
        <taxon>Bacillales</taxon>
        <taxon>Bacillaceae</taxon>
        <taxon>Mesobacillus</taxon>
    </lineage>
</organism>
<gene>
    <name evidence="1" type="ORF">RH061_14105</name>
</gene>
<evidence type="ECO:0000313" key="1">
    <source>
        <dbReference type="EMBL" id="WNF21329.1"/>
    </source>
</evidence>
<reference evidence="1 2" key="1">
    <citation type="submission" date="2023-09" db="EMBL/GenBank/DDBJ databases">
        <title>Microbial mechanism of fulvic acid promoting antimony reduction mineralization in rice fields.</title>
        <authorList>
            <person name="Chen G."/>
            <person name="Lan J."/>
        </authorList>
    </citation>
    <scope>NUCLEOTIDE SEQUENCE [LARGE SCALE GENOMIC DNA]</scope>
    <source>
        <strain evidence="1 2">PS1</strain>
    </source>
</reference>
<keyword evidence="2" id="KW-1185">Reference proteome</keyword>
<name>A0ABY9VDN7_9BACI</name>
<sequence length="155" mass="17975">MRIEFTVFDTPPKKSGANSMWNSKSERSRIISLRKKAYEASLEYGEIVKKNYIGLEVILFIPNKKDIFRIGDLDNFIGGICDGLQAASYSALKYIDMKDKELQNVYPHLPIFIENDNRVVFIKATKNYSKIEQIHYRIILSFLSELNELDNELSE</sequence>
<dbReference type="EMBL" id="CP134494">
    <property type="protein sequence ID" value="WNF21329.1"/>
    <property type="molecule type" value="Genomic_DNA"/>
</dbReference>
<protein>
    <submittedName>
        <fullName evidence="1">Uncharacterized protein</fullName>
    </submittedName>
</protein>
<proteinExistence type="predicted"/>
<dbReference type="RefSeq" id="WP_311071062.1">
    <property type="nucleotide sequence ID" value="NZ_CP134494.1"/>
</dbReference>